<evidence type="ECO:0000256" key="1">
    <source>
        <dbReference type="SAM" id="MobiDB-lite"/>
    </source>
</evidence>
<name>A0AAE3A1Y4_9FIRM</name>
<evidence type="ECO:0000313" key="3">
    <source>
        <dbReference type="EMBL" id="MCC2118956.1"/>
    </source>
</evidence>
<organism evidence="3 4">
    <name type="scientific">Waltera acetigignens</name>
    <dbReference type="NCBI Taxonomy" id="2981769"/>
    <lineage>
        <taxon>Bacteria</taxon>
        <taxon>Bacillati</taxon>
        <taxon>Bacillota</taxon>
        <taxon>Clostridia</taxon>
        <taxon>Lachnospirales</taxon>
        <taxon>Lachnospiraceae</taxon>
        <taxon>Waltera</taxon>
    </lineage>
</organism>
<keyword evidence="2" id="KW-0472">Membrane</keyword>
<sequence length="227" mass="24167">MGEFWEKITGSIGTGNGAGGSGPPKWFRRDNLLILVLLGVLLFIIALPVKKEEPQAASVGTETAEQYNAGIFTSPSQTTGEQETVVDTETRAVAAGSAEEYTAYLEGKLKKMLESVRGLGEVEVMITLESSEERIVEKDMTADRSQTEEQDSAGGTRTVSSSNTGYQTVYQDGSQGTPFVAKTITPKVEGVLVVAEGAGKGNMTSEITQIAQALFGVEAHKVKVLEK</sequence>
<feature type="transmembrane region" description="Helical" evidence="2">
    <location>
        <begin position="32"/>
        <end position="49"/>
    </location>
</feature>
<dbReference type="RefSeq" id="WP_227732893.1">
    <property type="nucleotide sequence ID" value="NZ_JAJEPV010000009.1"/>
</dbReference>
<reference evidence="3 4" key="1">
    <citation type="submission" date="2021-10" db="EMBL/GenBank/DDBJ databases">
        <title>Anaerobic single-cell dispensing facilitates the cultivation of human gut bacteria.</title>
        <authorList>
            <person name="Afrizal A."/>
        </authorList>
    </citation>
    <scope>NUCLEOTIDE SEQUENCE [LARGE SCALE GENOMIC DNA]</scope>
    <source>
        <strain evidence="3 4">CLA-AA-H273</strain>
    </source>
</reference>
<feature type="compositionally biased region" description="Basic and acidic residues" evidence="1">
    <location>
        <begin position="138"/>
        <end position="147"/>
    </location>
</feature>
<proteinExistence type="predicted"/>
<comment type="caution">
    <text evidence="3">The sequence shown here is derived from an EMBL/GenBank/DDBJ whole genome shotgun (WGS) entry which is preliminary data.</text>
</comment>
<dbReference type="Proteomes" id="UP001197795">
    <property type="component" value="Unassembled WGS sequence"/>
</dbReference>
<feature type="region of interest" description="Disordered" evidence="1">
    <location>
        <begin position="138"/>
        <end position="167"/>
    </location>
</feature>
<keyword evidence="2" id="KW-1133">Transmembrane helix</keyword>
<evidence type="ECO:0000313" key="4">
    <source>
        <dbReference type="Proteomes" id="UP001197795"/>
    </source>
</evidence>
<keyword evidence="2" id="KW-0812">Transmembrane</keyword>
<keyword evidence="4" id="KW-1185">Reference proteome</keyword>
<dbReference type="AlphaFoldDB" id="A0AAE3A1Y4"/>
<feature type="compositionally biased region" description="Polar residues" evidence="1">
    <location>
        <begin position="153"/>
        <end position="167"/>
    </location>
</feature>
<protein>
    <submittedName>
        <fullName evidence="3">Stage III sporulation protein AG</fullName>
    </submittedName>
</protein>
<accession>A0AAE3A1Y4</accession>
<dbReference type="EMBL" id="JAJEPV010000009">
    <property type="protein sequence ID" value="MCC2118956.1"/>
    <property type="molecule type" value="Genomic_DNA"/>
</dbReference>
<evidence type="ECO:0000256" key="2">
    <source>
        <dbReference type="SAM" id="Phobius"/>
    </source>
</evidence>
<gene>
    <name evidence="3" type="ORF">LKD75_04985</name>
</gene>